<name>A0ABN8PNJ6_9CNID</name>
<protein>
    <submittedName>
        <fullName evidence="1">Uncharacterized protein</fullName>
    </submittedName>
</protein>
<gene>
    <name evidence="1" type="ORF">PLOB_00045931</name>
</gene>
<evidence type="ECO:0000313" key="1">
    <source>
        <dbReference type="EMBL" id="CAH3147101.1"/>
    </source>
</evidence>
<reference evidence="1 2" key="1">
    <citation type="submission" date="2022-05" db="EMBL/GenBank/DDBJ databases">
        <authorList>
            <consortium name="Genoscope - CEA"/>
            <person name="William W."/>
        </authorList>
    </citation>
    <scope>NUCLEOTIDE SEQUENCE [LARGE SCALE GENOMIC DNA]</scope>
</reference>
<organism evidence="1 2">
    <name type="scientific">Porites lobata</name>
    <dbReference type="NCBI Taxonomy" id="104759"/>
    <lineage>
        <taxon>Eukaryota</taxon>
        <taxon>Metazoa</taxon>
        <taxon>Cnidaria</taxon>
        <taxon>Anthozoa</taxon>
        <taxon>Hexacorallia</taxon>
        <taxon>Scleractinia</taxon>
        <taxon>Fungiina</taxon>
        <taxon>Poritidae</taxon>
        <taxon>Porites</taxon>
    </lineage>
</organism>
<accession>A0ABN8PNJ6</accession>
<comment type="caution">
    <text evidence="1">The sequence shown here is derived from an EMBL/GenBank/DDBJ whole genome shotgun (WGS) entry which is preliminary data.</text>
</comment>
<dbReference type="EMBL" id="CALNXK010000080">
    <property type="protein sequence ID" value="CAH3147101.1"/>
    <property type="molecule type" value="Genomic_DNA"/>
</dbReference>
<dbReference type="Proteomes" id="UP001159405">
    <property type="component" value="Unassembled WGS sequence"/>
</dbReference>
<proteinExistence type="predicted"/>
<keyword evidence="2" id="KW-1185">Reference proteome</keyword>
<sequence>MSTHVTKTCASAFYYLYNIRHIRKYLSRESTERLVHAFFTSRLDH</sequence>
<evidence type="ECO:0000313" key="2">
    <source>
        <dbReference type="Proteomes" id="UP001159405"/>
    </source>
</evidence>